<reference evidence="3 4" key="1">
    <citation type="submission" date="2017-09" db="EMBL/GenBank/DDBJ databases">
        <title>Depth-based differentiation of microbial function through sediment-hosted aquifers and enrichment of novel symbionts in the deep terrestrial subsurface.</title>
        <authorList>
            <person name="Probst A.J."/>
            <person name="Ladd B."/>
            <person name="Jarett J.K."/>
            <person name="Geller-Mcgrath D.E."/>
            <person name="Sieber C.M."/>
            <person name="Emerson J.B."/>
            <person name="Anantharaman K."/>
            <person name="Thomas B.C."/>
            <person name="Malmstrom R."/>
            <person name="Stieglmeier M."/>
            <person name="Klingl A."/>
            <person name="Woyke T."/>
            <person name="Ryan C.M."/>
            <person name="Banfield J.F."/>
        </authorList>
    </citation>
    <scope>NUCLEOTIDE SEQUENCE [LARGE SCALE GENOMIC DNA]</scope>
    <source>
        <strain evidence="3">CG11_big_fil_rev_8_21_14_0_20_39_34</strain>
    </source>
</reference>
<accession>A0A2H0N4E2</accession>
<dbReference type="AlphaFoldDB" id="A0A2H0N4E2"/>
<comment type="caution">
    <text evidence="3">The sequence shown here is derived from an EMBL/GenBank/DDBJ whole genome shotgun (WGS) entry which is preliminary data.</text>
</comment>
<evidence type="ECO:0000256" key="2">
    <source>
        <dbReference type="SAM" id="Phobius"/>
    </source>
</evidence>
<sequence>MPVKKSRPEEKKSKATKKIQSKTKKSTAKKTVSKRSSNTKRKSSVPKKISQKKKGISTKGKKIDKKTKADIKRTVDVLPELLLMQELPEKKYVVPVVDPLLENKKKLQTHFDWTESAKRQKILWASVIFMTCIIFVMWFFNTKIVLKKIQESKPTESLITATKQSFEASKNEVSLIEKQNEKNIGKPGSSPEEQLKDALHTFMQQIQTSTSTTTSTLTITTTTEPLTINP</sequence>
<evidence type="ECO:0000313" key="4">
    <source>
        <dbReference type="Proteomes" id="UP000229600"/>
    </source>
</evidence>
<keyword evidence="2" id="KW-0472">Membrane</keyword>
<feature type="transmembrane region" description="Helical" evidence="2">
    <location>
        <begin position="122"/>
        <end position="140"/>
    </location>
</feature>
<name>A0A2H0N4E2_9BACT</name>
<proteinExistence type="predicted"/>
<dbReference type="EMBL" id="PCWN01000009">
    <property type="protein sequence ID" value="PIR03751.1"/>
    <property type="molecule type" value="Genomic_DNA"/>
</dbReference>
<protein>
    <submittedName>
        <fullName evidence="3">Uncharacterized protein</fullName>
    </submittedName>
</protein>
<feature type="region of interest" description="Disordered" evidence="1">
    <location>
        <begin position="1"/>
        <end position="64"/>
    </location>
</feature>
<dbReference type="Proteomes" id="UP000229600">
    <property type="component" value="Unassembled WGS sequence"/>
</dbReference>
<keyword evidence="2" id="KW-0812">Transmembrane</keyword>
<feature type="compositionally biased region" description="Basic and acidic residues" evidence="1">
    <location>
        <begin position="1"/>
        <end position="13"/>
    </location>
</feature>
<evidence type="ECO:0000313" key="3">
    <source>
        <dbReference type="EMBL" id="PIR03751.1"/>
    </source>
</evidence>
<organism evidence="3 4">
    <name type="scientific">Candidatus Magasanikbacteria bacterium CG11_big_fil_rev_8_21_14_0_20_39_34</name>
    <dbReference type="NCBI Taxonomy" id="1974653"/>
    <lineage>
        <taxon>Bacteria</taxon>
        <taxon>Candidatus Magasanikiibacteriota</taxon>
    </lineage>
</organism>
<gene>
    <name evidence="3" type="ORF">COV59_04770</name>
</gene>
<keyword evidence="2" id="KW-1133">Transmembrane helix</keyword>
<evidence type="ECO:0000256" key="1">
    <source>
        <dbReference type="SAM" id="MobiDB-lite"/>
    </source>
</evidence>
<feature type="compositionally biased region" description="Basic residues" evidence="1">
    <location>
        <begin position="14"/>
        <end position="64"/>
    </location>
</feature>